<keyword evidence="3" id="KW-1185">Reference proteome</keyword>
<evidence type="ECO:0000313" key="3">
    <source>
        <dbReference type="Proteomes" id="UP001162800"/>
    </source>
</evidence>
<dbReference type="RefSeq" id="WP_231042242.1">
    <property type="nucleotide sequence ID" value="NZ_CP106881.1"/>
</dbReference>
<evidence type="ECO:0000256" key="1">
    <source>
        <dbReference type="SAM" id="MobiDB-lite"/>
    </source>
</evidence>
<gene>
    <name evidence="2" type="ORF">M9799_15625</name>
</gene>
<name>A0ABY6GA74_9BURK</name>
<protein>
    <submittedName>
        <fullName evidence="2">Uncharacterized protein</fullName>
    </submittedName>
</protein>
<dbReference type="EMBL" id="CP106881">
    <property type="protein sequence ID" value="UYG51467.1"/>
    <property type="molecule type" value="Genomic_DNA"/>
</dbReference>
<dbReference type="Proteomes" id="UP001162800">
    <property type="component" value="Chromosome"/>
</dbReference>
<evidence type="ECO:0000313" key="2">
    <source>
        <dbReference type="EMBL" id="UYG51467.1"/>
    </source>
</evidence>
<proteinExistence type="predicted"/>
<accession>A0ABY6GA74</accession>
<reference evidence="2" key="1">
    <citation type="submission" date="2022-09" db="EMBL/GenBank/DDBJ databases">
        <title>The complete genome of Acidovorax sp. 5MLIR.</title>
        <authorList>
            <person name="Liu L."/>
            <person name="Yue J."/>
            <person name="Yang F."/>
            <person name="Yuan J."/>
            <person name="Li L."/>
        </authorList>
    </citation>
    <scope>NUCLEOTIDE SEQUENCE</scope>
    <source>
        <strain evidence="2">5MLIR</strain>
    </source>
</reference>
<organism evidence="2 3">
    <name type="scientific">Comamonas endophytica</name>
    <dbReference type="NCBI Taxonomy" id="2949090"/>
    <lineage>
        <taxon>Bacteria</taxon>
        <taxon>Pseudomonadati</taxon>
        <taxon>Pseudomonadota</taxon>
        <taxon>Betaproteobacteria</taxon>
        <taxon>Burkholderiales</taxon>
        <taxon>Comamonadaceae</taxon>
        <taxon>Comamonas</taxon>
    </lineage>
</organism>
<sequence length="53" mass="5670">MSNPKTPASLPEDEDMDPVGQPYQDQAATAPENGDDPPHPPFSPDNEPDIAPE</sequence>
<feature type="region of interest" description="Disordered" evidence="1">
    <location>
        <begin position="1"/>
        <end position="53"/>
    </location>
</feature>